<evidence type="ECO:0000256" key="3">
    <source>
        <dbReference type="ARBA" id="ARBA00022553"/>
    </source>
</evidence>
<feature type="transmembrane region" description="Helical" evidence="9">
    <location>
        <begin position="40"/>
        <end position="62"/>
    </location>
</feature>
<keyword evidence="6" id="KW-0418">Kinase</keyword>
<evidence type="ECO:0000256" key="6">
    <source>
        <dbReference type="ARBA" id="ARBA00022777"/>
    </source>
</evidence>
<evidence type="ECO:0000313" key="12">
    <source>
        <dbReference type="Proteomes" id="UP000095255"/>
    </source>
</evidence>
<dbReference type="EC" id="2.7.13.3" evidence="2"/>
<dbReference type="SUPFAM" id="SSF47384">
    <property type="entry name" value="Homodimeric domain of signal transducing histidine kinase"/>
    <property type="match status" value="1"/>
</dbReference>
<evidence type="ECO:0000256" key="5">
    <source>
        <dbReference type="ARBA" id="ARBA00022741"/>
    </source>
</evidence>
<dbReference type="SMART" id="SM00387">
    <property type="entry name" value="HATPase_c"/>
    <property type="match status" value="1"/>
</dbReference>
<evidence type="ECO:0000256" key="9">
    <source>
        <dbReference type="SAM" id="Phobius"/>
    </source>
</evidence>
<keyword evidence="3" id="KW-0597">Phosphoprotein</keyword>
<dbReference type="GO" id="GO:0071555">
    <property type="term" value="P:cell wall organization"/>
    <property type="evidence" value="ECO:0007669"/>
    <property type="project" value="InterPro"/>
</dbReference>
<dbReference type="GO" id="GO:0005524">
    <property type="term" value="F:ATP binding"/>
    <property type="evidence" value="ECO:0007669"/>
    <property type="project" value="UniProtKB-KW"/>
</dbReference>
<dbReference type="PANTHER" id="PTHR43065:SF46">
    <property type="entry name" value="C4-DICARBOXYLATE TRANSPORT SENSOR PROTEIN DCTB"/>
    <property type="match status" value="1"/>
</dbReference>
<dbReference type="CDD" id="cd00082">
    <property type="entry name" value="HisKA"/>
    <property type="match status" value="1"/>
</dbReference>
<dbReference type="GO" id="GO:0005886">
    <property type="term" value="C:plasma membrane"/>
    <property type="evidence" value="ECO:0007669"/>
    <property type="project" value="UniProtKB-SubCell"/>
</dbReference>
<dbReference type="InterPro" id="IPR004358">
    <property type="entry name" value="Sig_transdc_His_kin-like_C"/>
</dbReference>
<dbReference type="Pfam" id="PF02518">
    <property type="entry name" value="HATPase_c"/>
    <property type="match status" value="1"/>
</dbReference>
<feature type="transmembrane region" description="Helical" evidence="9">
    <location>
        <begin position="104"/>
        <end position="124"/>
    </location>
</feature>
<gene>
    <name evidence="11" type="ORF">BHU72_07280</name>
</gene>
<feature type="transmembrane region" description="Helical" evidence="9">
    <location>
        <begin position="7"/>
        <end position="28"/>
    </location>
</feature>
<dbReference type="STRING" id="1390249.BHU72_07280"/>
<keyword evidence="9" id="KW-1133">Transmembrane helix</keyword>
<keyword evidence="4" id="KW-0808">Transferase</keyword>
<feature type="transmembrane region" description="Helical" evidence="9">
    <location>
        <begin position="74"/>
        <end position="98"/>
    </location>
</feature>
<name>A0A1E5L4E5_9FIRM</name>
<comment type="caution">
    <text evidence="11">The sequence shown here is derived from an EMBL/GenBank/DDBJ whole genome shotgun (WGS) entry which is preliminary data.</text>
</comment>
<reference evidence="11 12" key="1">
    <citation type="submission" date="2016-09" db="EMBL/GenBank/DDBJ databases">
        <title>Desulfuribacillus arsenicus sp. nov., an obligately anaerobic, dissimilatory arsenic- and antimonate-reducing bacterium isolated from anoxic sediments.</title>
        <authorList>
            <person name="Abin C.A."/>
            <person name="Hollibaugh J.T."/>
        </authorList>
    </citation>
    <scope>NUCLEOTIDE SEQUENCE [LARGE SCALE GENOMIC DNA]</scope>
    <source>
        <strain evidence="11 12">MLFW-2</strain>
    </source>
</reference>
<keyword evidence="9" id="KW-0472">Membrane</keyword>
<dbReference type="InterPro" id="IPR005467">
    <property type="entry name" value="His_kinase_dom"/>
</dbReference>
<dbReference type="Proteomes" id="UP000095255">
    <property type="component" value="Unassembled WGS sequence"/>
</dbReference>
<dbReference type="PROSITE" id="PS50109">
    <property type="entry name" value="HIS_KIN"/>
    <property type="match status" value="1"/>
</dbReference>
<dbReference type="RefSeq" id="WP_069702720.1">
    <property type="nucleotide sequence ID" value="NZ_MJAT01000035.1"/>
</dbReference>
<organism evidence="11 12">
    <name type="scientific">Desulfuribacillus stibiiarsenatis</name>
    <dbReference type="NCBI Taxonomy" id="1390249"/>
    <lineage>
        <taxon>Bacteria</taxon>
        <taxon>Bacillati</taxon>
        <taxon>Bacillota</taxon>
        <taxon>Desulfuribacillia</taxon>
        <taxon>Desulfuribacillales</taxon>
        <taxon>Desulfuribacillaceae</taxon>
        <taxon>Desulfuribacillus</taxon>
    </lineage>
</organism>
<keyword evidence="5" id="KW-0547">Nucleotide-binding</keyword>
<evidence type="ECO:0000256" key="1">
    <source>
        <dbReference type="ARBA" id="ARBA00000085"/>
    </source>
</evidence>
<dbReference type="EMBL" id="MJAT01000035">
    <property type="protein sequence ID" value="OEH84985.1"/>
    <property type="molecule type" value="Genomic_DNA"/>
</dbReference>
<evidence type="ECO:0000256" key="2">
    <source>
        <dbReference type="ARBA" id="ARBA00012438"/>
    </source>
</evidence>
<evidence type="ECO:0000256" key="4">
    <source>
        <dbReference type="ARBA" id="ARBA00022679"/>
    </source>
</evidence>
<keyword evidence="8" id="KW-0902">Two-component regulatory system</keyword>
<dbReference type="PRINTS" id="PR00344">
    <property type="entry name" value="BCTRLSENSOR"/>
</dbReference>
<evidence type="ECO:0000256" key="8">
    <source>
        <dbReference type="ARBA" id="ARBA00023012"/>
    </source>
</evidence>
<dbReference type="InterPro" id="IPR036097">
    <property type="entry name" value="HisK_dim/P_sf"/>
</dbReference>
<dbReference type="Pfam" id="PF00512">
    <property type="entry name" value="HisKA"/>
    <property type="match status" value="1"/>
</dbReference>
<dbReference type="InterPro" id="IPR036890">
    <property type="entry name" value="HATPase_C_sf"/>
</dbReference>
<feature type="domain" description="Histidine kinase" evidence="10">
    <location>
        <begin position="216"/>
        <end position="422"/>
    </location>
</feature>
<dbReference type="InterPro" id="IPR003594">
    <property type="entry name" value="HATPase_dom"/>
</dbReference>
<keyword evidence="7" id="KW-0067">ATP-binding</keyword>
<dbReference type="AlphaFoldDB" id="A0A1E5L4E5"/>
<protein>
    <recommendedName>
        <fullName evidence="2">histidine kinase</fullName>
        <ecNumber evidence="2">2.7.13.3</ecNumber>
    </recommendedName>
</protein>
<proteinExistence type="predicted"/>
<dbReference type="Gene3D" id="1.10.287.130">
    <property type="match status" value="1"/>
</dbReference>
<keyword evidence="9" id="KW-0812">Transmembrane</keyword>
<dbReference type="InterPro" id="IPR003661">
    <property type="entry name" value="HisK_dim/P_dom"/>
</dbReference>
<accession>A0A1E5L4E5</accession>
<comment type="catalytic activity">
    <reaction evidence="1">
        <text>ATP + protein L-histidine = ADP + protein N-phospho-L-histidine.</text>
        <dbReference type="EC" id="2.7.13.3"/>
    </reaction>
</comment>
<dbReference type="PANTHER" id="PTHR43065">
    <property type="entry name" value="SENSOR HISTIDINE KINASE"/>
    <property type="match status" value="1"/>
</dbReference>
<dbReference type="Gene3D" id="3.30.565.10">
    <property type="entry name" value="Histidine kinase-like ATPase, C-terminal domain"/>
    <property type="match status" value="1"/>
</dbReference>
<dbReference type="GO" id="GO:0000155">
    <property type="term" value="F:phosphorelay sensor kinase activity"/>
    <property type="evidence" value="ECO:0007669"/>
    <property type="project" value="InterPro"/>
</dbReference>
<evidence type="ECO:0000256" key="7">
    <source>
        <dbReference type="ARBA" id="ARBA00022840"/>
    </source>
</evidence>
<sequence>MNLQMENFIAILINVLSVSVYLFIIQSLTIKGKHNSWYDFIVASISTMVILLCMSFSVDILYGYRLDLRYVPFVIGSLYGGRQTAFILFILIIAYRYLLGGEGFYLAIITSVLTLVFVLFYLTYIHEQGEKTKLKAFRIARIVFFCCLLLVIISFSFSQNYFDVSFMTFLILFVAIEILAISTSIYYLEKTKMDIELANEHMKLEKLSSVSDIAASISHEIKNPLTVTRGFLQLLQNTKLSDEKRTTYIDLSLAELDRAVAIINDYLAFAKPSKDNIEILELNEQIKYILSVVSPFAMLHDVQIKFSQTGNIHIKGEKQKLHQALLNIIKNGIESIKSGGHVAIKLEEINNFAKVMIEDTGCGMSKEQIERLGIPYNSTKEKGTGLGLMVVFNIIKAMKGTVDVDSKIGKGTKFVIMLPKNTI</sequence>
<evidence type="ECO:0000259" key="10">
    <source>
        <dbReference type="PROSITE" id="PS50109"/>
    </source>
</evidence>
<feature type="transmembrane region" description="Helical" evidence="9">
    <location>
        <begin position="136"/>
        <end position="158"/>
    </location>
</feature>
<feature type="transmembrane region" description="Helical" evidence="9">
    <location>
        <begin position="164"/>
        <end position="188"/>
    </location>
</feature>
<dbReference type="SMART" id="SM00388">
    <property type="entry name" value="HisKA"/>
    <property type="match status" value="1"/>
</dbReference>
<dbReference type="SUPFAM" id="SSF55874">
    <property type="entry name" value="ATPase domain of HSP90 chaperone/DNA topoisomerase II/histidine kinase"/>
    <property type="match status" value="1"/>
</dbReference>
<evidence type="ECO:0000313" key="11">
    <source>
        <dbReference type="EMBL" id="OEH84985.1"/>
    </source>
</evidence>
<keyword evidence="12" id="KW-1185">Reference proteome</keyword>
<dbReference type="OrthoDB" id="9815750at2"/>